<accession>A0A6J6Q8B5</accession>
<dbReference type="InterPro" id="IPR011251">
    <property type="entry name" value="Luciferase-like_dom"/>
</dbReference>
<dbReference type="PANTHER" id="PTHR43244">
    <property type="match status" value="1"/>
</dbReference>
<dbReference type="PANTHER" id="PTHR43244:SF1">
    <property type="entry name" value="5,10-METHYLENETETRAHYDROMETHANOPTERIN REDUCTASE"/>
    <property type="match status" value="1"/>
</dbReference>
<evidence type="ECO:0000313" key="4">
    <source>
        <dbReference type="EMBL" id="CAB4764083.1"/>
    </source>
</evidence>
<dbReference type="AlphaFoldDB" id="A0A6J6Q8B5"/>
<dbReference type="InterPro" id="IPR036661">
    <property type="entry name" value="Luciferase-like_sf"/>
</dbReference>
<feature type="domain" description="Luciferase-like" evidence="2">
    <location>
        <begin position="8"/>
        <end position="298"/>
    </location>
</feature>
<dbReference type="CDD" id="cd01097">
    <property type="entry name" value="Tetrahydromethanopterin_reductase"/>
    <property type="match status" value="1"/>
</dbReference>
<evidence type="ECO:0000259" key="2">
    <source>
        <dbReference type="Pfam" id="PF00296"/>
    </source>
</evidence>
<dbReference type="EMBL" id="CAEZXX010000055">
    <property type="protein sequence ID" value="CAB4707930.1"/>
    <property type="molecule type" value="Genomic_DNA"/>
</dbReference>
<dbReference type="NCBIfam" id="TIGR03841">
    <property type="entry name" value="F420_Rv3093c"/>
    <property type="match status" value="1"/>
</dbReference>
<organism evidence="3">
    <name type="scientific">freshwater metagenome</name>
    <dbReference type="NCBI Taxonomy" id="449393"/>
    <lineage>
        <taxon>unclassified sequences</taxon>
        <taxon>metagenomes</taxon>
        <taxon>ecological metagenomes</taxon>
    </lineage>
</organism>
<sequence length="325" mass="35371">MTLPKRPGMTVPLPGHLHAQRQKLEELADLGYTDIWSAEADGMDAFTPLAMAAAWEPRLRLGTAIVPAFTRAPACMAQCAATLADAAPGRFALGLGSSSNVIVERWNGVPFVEPYKKVRDMVRFLKDALSGEKVSKSYDTFEINGFKLNVRPEQPPKILVAALREGMLRLAAREADGTIINWLSADDVKRVASVVNETGEDKEIVCRIFVCPSENAEVVRAAGRFAIAAYLNVPVYAAFHEWLGRGPQLQGMWDAWKAGDRKAALAAIPDSVVDELIVHGSPAQCRAQIQRYFDNGVTTSSLAIQPLDPDLNFWDAVRSLAPSAG</sequence>
<keyword evidence="1" id="KW-0560">Oxidoreductase</keyword>
<name>A0A6J6Q8B5_9ZZZZ</name>
<gene>
    <name evidence="3" type="ORF">UFOPK2602_00969</name>
    <name evidence="4" type="ORF">UFOPK2806_01905</name>
    <name evidence="5" type="ORF">UFOPK3001_01889</name>
    <name evidence="6" type="ORF">UFOPK3417_01265</name>
    <name evidence="7" type="ORF">UFOPK4306_01266</name>
</gene>
<evidence type="ECO:0000313" key="7">
    <source>
        <dbReference type="EMBL" id="CAB5063480.1"/>
    </source>
</evidence>
<dbReference type="EMBL" id="CAFAAJ010000144">
    <property type="protein sequence ID" value="CAB4815908.1"/>
    <property type="molecule type" value="Genomic_DNA"/>
</dbReference>
<dbReference type="EMBL" id="CAEZYY010000031">
    <property type="protein sequence ID" value="CAB4764083.1"/>
    <property type="molecule type" value="Genomic_DNA"/>
</dbReference>
<reference evidence="3" key="1">
    <citation type="submission" date="2020-05" db="EMBL/GenBank/DDBJ databases">
        <authorList>
            <person name="Chiriac C."/>
            <person name="Salcher M."/>
            <person name="Ghai R."/>
            <person name="Kavagutti S V."/>
        </authorList>
    </citation>
    <scope>NUCLEOTIDE SEQUENCE</scope>
</reference>
<dbReference type="Pfam" id="PF00296">
    <property type="entry name" value="Bac_luciferase"/>
    <property type="match status" value="1"/>
</dbReference>
<dbReference type="InterPro" id="IPR050564">
    <property type="entry name" value="F420-G6PD/mer"/>
</dbReference>
<evidence type="ECO:0000313" key="3">
    <source>
        <dbReference type="EMBL" id="CAB4707930.1"/>
    </source>
</evidence>
<dbReference type="EMBL" id="CAFBLR010000125">
    <property type="protein sequence ID" value="CAB4879861.1"/>
    <property type="molecule type" value="Genomic_DNA"/>
</dbReference>
<dbReference type="Gene3D" id="3.20.20.30">
    <property type="entry name" value="Luciferase-like domain"/>
    <property type="match status" value="1"/>
</dbReference>
<evidence type="ECO:0000313" key="5">
    <source>
        <dbReference type="EMBL" id="CAB4815908.1"/>
    </source>
</evidence>
<evidence type="ECO:0000313" key="6">
    <source>
        <dbReference type="EMBL" id="CAB4879861.1"/>
    </source>
</evidence>
<dbReference type="EMBL" id="CAFBQP010000044">
    <property type="protein sequence ID" value="CAB5063480.1"/>
    <property type="molecule type" value="Genomic_DNA"/>
</dbReference>
<protein>
    <submittedName>
        <fullName evidence="3">Unannotated protein</fullName>
    </submittedName>
</protein>
<evidence type="ECO:0000256" key="1">
    <source>
        <dbReference type="ARBA" id="ARBA00023002"/>
    </source>
</evidence>
<dbReference type="GO" id="GO:0016705">
    <property type="term" value="F:oxidoreductase activity, acting on paired donors, with incorporation or reduction of molecular oxygen"/>
    <property type="evidence" value="ECO:0007669"/>
    <property type="project" value="InterPro"/>
</dbReference>
<dbReference type="SUPFAM" id="SSF51679">
    <property type="entry name" value="Bacterial luciferase-like"/>
    <property type="match status" value="1"/>
</dbReference>
<proteinExistence type="predicted"/>
<dbReference type="InterPro" id="IPR022526">
    <property type="entry name" value="F420_Rv3093c"/>
</dbReference>